<dbReference type="AlphaFoldDB" id="A0A183HQH1"/>
<dbReference type="InterPro" id="IPR006202">
    <property type="entry name" value="Neur_chan_lig-bd"/>
</dbReference>
<evidence type="ECO:0000313" key="3">
    <source>
        <dbReference type="Proteomes" id="UP000267606"/>
    </source>
</evidence>
<dbReference type="Proteomes" id="UP000267606">
    <property type="component" value="Unassembled WGS sequence"/>
</dbReference>
<protein>
    <submittedName>
        <fullName evidence="4">Neur_chan_LBD domain-containing protein</fullName>
    </submittedName>
</protein>
<dbReference type="Gene3D" id="2.70.170.10">
    <property type="entry name" value="Neurotransmitter-gated ion-channel ligand-binding domain"/>
    <property type="match status" value="1"/>
</dbReference>
<sequence length="71" mass="8837">MDMWLRMAWHDPRLAHQLDRPILINDENMLKKIWRPAPFFRNAKESEYHRITTLNFWLYVFPNGEIFFETQ</sequence>
<accession>A0A183HQH1</accession>
<dbReference type="GO" id="GO:0005230">
    <property type="term" value="F:extracellular ligand-gated monoatomic ion channel activity"/>
    <property type="evidence" value="ECO:0007669"/>
    <property type="project" value="InterPro"/>
</dbReference>
<evidence type="ECO:0000313" key="2">
    <source>
        <dbReference type="EMBL" id="VDO62844.1"/>
    </source>
</evidence>
<keyword evidence="3" id="KW-1185">Reference proteome</keyword>
<dbReference type="SUPFAM" id="SSF63712">
    <property type="entry name" value="Nicotinic receptor ligand binding domain-like"/>
    <property type="match status" value="1"/>
</dbReference>
<dbReference type="Pfam" id="PF02931">
    <property type="entry name" value="Neur_chan_LBD"/>
    <property type="match status" value="1"/>
</dbReference>
<feature type="domain" description="Neurotransmitter-gated ion-channel ligand-binding" evidence="1">
    <location>
        <begin position="1"/>
        <end position="69"/>
    </location>
</feature>
<proteinExistence type="predicted"/>
<dbReference type="GO" id="GO:0016020">
    <property type="term" value="C:membrane"/>
    <property type="evidence" value="ECO:0007669"/>
    <property type="project" value="InterPro"/>
</dbReference>
<dbReference type="InterPro" id="IPR036734">
    <property type="entry name" value="Neur_chan_lig-bd_sf"/>
</dbReference>
<gene>
    <name evidence="2" type="ORF">OFLC_LOCUS9731</name>
</gene>
<evidence type="ECO:0000259" key="1">
    <source>
        <dbReference type="Pfam" id="PF02931"/>
    </source>
</evidence>
<evidence type="ECO:0000313" key="4">
    <source>
        <dbReference type="WBParaSite" id="OFLC_0000973201-mRNA-1"/>
    </source>
</evidence>
<dbReference type="WBParaSite" id="OFLC_0000973201-mRNA-1">
    <property type="protein sequence ID" value="OFLC_0000973201-mRNA-1"/>
    <property type="gene ID" value="OFLC_0000973201"/>
</dbReference>
<reference evidence="2 3" key="2">
    <citation type="submission" date="2018-11" db="EMBL/GenBank/DDBJ databases">
        <authorList>
            <consortium name="Pathogen Informatics"/>
        </authorList>
    </citation>
    <scope>NUCLEOTIDE SEQUENCE [LARGE SCALE GENOMIC DNA]</scope>
</reference>
<name>A0A183HQH1_9BILA</name>
<dbReference type="EMBL" id="UZAJ01012256">
    <property type="protein sequence ID" value="VDO62844.1"/>
    <property type="molecule type" value="Genomic_DNA"/>
</dbReference>
<dbReference type="STRING" id="387005.A0A183HQH1"/>
<reference evidence="4" key="1">
    <citation type="submission" date="2016-06" db="UniProtKB">
        <authorList>
            <consortium name="WormBaseParasite"/>
        </authorList>
    </citation>
    <scope>IDENTIFICATION</scope>
</reference>
<organism evidence="4">
    <name type="scientific">Onchocerca flexuosa</name>
    <dbReference type="NCBI Taxonomy" id="387005"/>
    <lineage>
        <taxon>Eukaryota</taxon>
        <taxon>Metazoa</taxon>
        <taxon>Ecdysozoa</taxon>
        <taxon>Nematoda</taxon>
        <taxon>Chromadorea</taxon>
        <taxon>Rhabditida</taxon>
        <taxon>Spirurina</taxon>
        <taxon>Spiruromorpha</taxon>
        <taxon>Filarioidea</taxon>
        <taxon>Onchocercidae</taxon>
        <taxon>Onchocerca</taxon>
    </lineage>
</organism>